<organism evidence="4 6">
    <name type="scientific">Plasmodiophora brassicae</name>
    <name type="common">Clubroot disease agent</name>
    <dbReference type="NCBI Taxonomy" id="37360"/>
    <lineage>
        <taxon>Eukaryota</taxon>
        <taxon>Sar</taxon>
        <taxon>Rhizaria</taxon>
        <taxon>Endomyxa</taxon>
        <taxon>Phytomyxea</taxon>
        <taxon>Plasmodiophorida</taxon>
        <taxon>Plasmodiophoridae</taxon>
        <taxon>Plasmodiophora</taxon>
    </lineage>
</organism>
<keyword evidence="5" id="KW-0496">Mitochondrion</keyword>
<comment type="similarity">
    <text evidence="1">Belongs to the histidine acid phosphatase family.</text>
</comment>
<dbReference type="AlphaFoldDB" id="A0A0G4IQB9"/>
<dbReference type="Proteomes" id="UP000290189">
    <property type="component" value="Unassembled WGS sequence"/>
</dbReference>
<dbReference type="GO" id="GO:0016791">
    <property type="term" value="F:phosphatase activity"/>
    <property type="evidence" value="ECO:0007669"/>
    <property type="project" value="TreeGrafter"/>
</dbReference>
<keyword evidence="3" id="KW-0812">Transmembrane</keyword>
<protein>
    <submittedName>
        <fullName evidence="4">Uncharacterized protein</fullName>
    </submittedName>
</protein>
<sequence>MFEQIPILHEDMGPRDGSGWRPCLTSKRAAAIGVGILFVSVIVLAVVLSERTRSVDATVFLPPSLVRKPELMGLHYCGLNPAKPSTYPGVPQLLDDQDFELVLVQAFIRHGDRFFDTGDKCWPGQENISYSCSLTHLSMPGINESLVSMPAPGQIYRVQYMKNRNDFEGNCRVGQLTLKGHDMEFTLGTIFKSAYVGRLLNPDLNLDEVYFRSDDVPRTVLSAESVISGMFPENGRAPGSTRIVPIWSMDFDRETEISNAHCCPGLLQQFQQAQASRPYQEHLRTVSAPLREKLSRVFGVPISQVSDNAFDCLMVSLCRGELVPELVDADLVKELEAEARYRFYYPIQFPDRVNGGKLAFGPLLREILARMERAVKGVSTSDPKFTLYSGHDTGPIMLLLSAFGVDTIDPYWAPYSSYISLELYRSKSSIGPQHLVRMVYNGKALPLPLTSLNGNAVSYDDLAAMVQPMIPSHDECPDPYFHT</sequence>
<accession>A0A0G4IQB9</accession>
<dbReference type="InterPro" id="IPR050645">
    <property type="entry name" value="Histidine_acid_phosphatase"/>
</dbReference>
<dbReference type="PANTHER" id="PTHR11567">
    <property type="entry name" value="ACID PHOSPHATASE-RELATED"/>
    <property type="match status" value="1"/>
</dbReference>
<dbReference type="PANTHER" id="PTHR11567:SF110">
    <property type="entry name" value="2-PHOSPHOXYLOSE PHOSPHATASE 1"/>
    <property type="match status" value="1"/>
</dbReference>
<evidence type="ECO:0000313" key="7">
    <source>
        <dbReference type="Proteomes" id="UP000290189"/>
    </source>
</evidence>
<dbReference type="InterPro" id="IPR000560">
    <property type="entry name" value="His_Pase_clade-2"/>
</dbReference>
<keyword evidence="2" id="KW-0378">Hydrolase</keyword>
<evidence type="ECO:0000313" key="6">
    <source>
        <dbReference type="Proteomes" id="UP000039324"/>
    </source>
</evidence>
<keyword evidence="3" id="KW-1133">Transmembrane helix</keyword>
<dbReference type="SUPFAM" id="SSF53254">
    <property type="entry name" value="Phosphoglycerate mutase-like"/>
    <property type="match status" value="1"/>
</dbReference>
<keyword evidence="3" id="KW-0472">Membrane</keyword>
<geneLocation type="mitochondrion" evidence="5"/>
<dbReference type="Pfam" id="PF00328">
    <property type="entry name" value="His_Phos_2"/>
    <property type="match status" value="1"/>
</dbReference>
<feature type="transmembrane region" description="Helical" evidence="3">
    <location>
        <begin position="29"/>
        <end position="48"/>
    </location>
</feature>
<evidence type="ECO:0000256" key="1">
    <source>
        <dbReference type="ARBA" id="ARBA00005375"/>
    </source>
</evidence>
<dbReference type="EMBL" id="CDSF01000079">
    <property type="protein sequence ID" value="CEO97405.1"/>
    <property type="molecule type" value="Genomic_DNA"/>
</dbReference>
<dbReference type="OrthoDB" id="10257284at2759"/>
<dbReference type="Proteomes" id="UP000039324">
    <property type="component" value="Unassembled WGS sequence"/>
</dbReference>
<gene>
    <name evidence="4" type="ORF">PBRA_000750</name>
    <name evidence="5" type="ORF">PLBR_LOCUS4931</name>
</gene>
<evidence type="ECO:0000313" key="5">
    <source>
        <dbReference type="EMBL" id="SPQ97716.1"/>
    </source>
</evidence>
<reference evidence="5 7" key="2">
    <citation type="submission" date="2018-03" db="EMBL/GenBank/DDBJ databases">
        <authorList>
            <person name="Fogelqvist J."/>
        </authorList>
    </citation>
    <scope>NUCLEOTIDE SEQUENCE [LARGE SCALE GENOMIC DNA]</scope>
</reference>
<evidence type="ECO:0000313" key="4">
    <source>
        <dbReference type="EMBL" id="CEO97405.1"/>
    </source>
</evidence>
<dbReference type="InterPro" id="IPR029033">
    <property type="entry name" value="His_PPase_superfam"/>
</dbReference>
<name>A0A0G4IQB9_PLABS</name>
<keyword evidence="6" id="KW-1185">Reference proteome</keyword>
<dbReference type="OMA" id="MEIYSDN"/>
<dbReference type="STRING" id="37360.A0A0G4IQB9"/>
<proteinExistence type="inferred from homology"/>
<evidence type="ECO:0000256" key="2">
    <source>
        <dbReference type="ARBA" id="ARBA00022801"/>
    </source>
</evidence>
<evidence type="ECO:0000256" key="3">
    <source>
        <dbReference type="SAM" id="Phobius"/>
    </source>
</evidence>
<dbReference type="EMBL" id="OVEO01000008">
    <property type="protein sequence ID" value="SPQ97716.1"/>
    <property type="molecule type" value="Genomic_DNA"/>
</dbReference>
<dbReference type="Gene3D" id="3.40.50.1240">
    <property type="entry name" value="Phosphoglycerate mutase-like"/>
    <property type="match status" value="1"/>
</dbReference>
<dbReference type="CDD" id="cd07061">
    <property type="entry name" value="HP_HAP_like"/>
    <property type="match status" value="1"/>
</dbReference>
<reference evidence="4 6" key="1">
    <citation type="submission" date="2015-02" db="EMBL/GenBank/DDBJ databases">
        <authorList>
            <person name="Chooi Y.-H."/>
        </authorList>
    </citation>
    <scope>NUCLEOTIDE SEQUENCE [LARGE SCALE GENOMIC DNA]</scope>
    <source>
        <strain evidence="4">E3</strain>
    </source>
</reference>